<evidence type="ECO:0000313" key="2">
    <source>
        <dbReference type="Proteomes" id="UP000029444"/>
    </source>
</evidence>
<comment type="caution">
    <text evidence="1">The sequence shown here is derived from an EMBL/GenBank/DDBJ whole genome shotgun (WGS) entry which is preliminary data.</text>
</comment>
<dbReference type="STRING" id="1177154.Y5S_02366"/>
<gene>
    <name evidence="1" type="ORF">Y5S_02366</name>
</gene>
<proteinExistence type="predicted"/>
<name>A0A095SI37_9GAMM</name>
<accession>A0A095SI37</accession>
<keyword evidence="2" id="KW-1185">Reference proteome</keyword>
<sequence>MLQGSRQAPDPHRSGSSIKQNLAGLAGCAAGGHHIIHQHQMVPLDVGLTTEGFTQIALTLATGQPLLMRGGSLADQCGQNGALPDLA</sequence>
<dbReference type="EMBL" id="ARXV01000009">
    <property type="protein sequence ID" value="KGD64311.1"/>
    <property type="molecule type" value="Genomic_DNA"/>
</dbReference>
<organism evidence="1 2">
    <name type="scientific">Alcanivorax nanhaiticus</name>
    <dbReference type="NCBI Taxonomy" id="1177154"/>
    <lineage>
        <taxon>Bacteria</taxon>
        <taxon>Pseudomonadati</taxon>
        <taxon>Pseudomonadota</taxon>
        <taxon>Gammaproteobacteria</taxon>
        <taxon>Oceanospirillales</taxon>
        <taxon>Alcanivoracaceae</taxon>
        <taxon>Alcanivorax</taxon>
    </lineage>
</organism>
<evidence type="ECO:0000313" key="1">
    <source>
        <dbReference type="EMBL" id="KGD64311.1"/>
    </source>
</evidence>
<protein>
    <submittedName>
        <fullName evidence="1">Uncharacterized protein</fullName>
    </submittedName>
</protein>
<reference evidence="1 2" key="1">
    <citation type="submission" date="2012-09" db="EMBL/GenBank/DDBJ databases">
        <title>Genome Sequence of alkane-degrading Bacterium Alcanivorax sp. 19-m-6.</title>
        <authorList>
            <person name="Lai Q."/>
            <person name="Shao Z."/>
        </authorList>
    </citation>
    <scope>NUCLEOTIDE SEQUENCE [LARGE SCALE GENOMIC DNA]</scope>
    <source>
        <strain evidence="1 2">19-m-6</strain>
    </source>
</reference>
<dbReference type="PATRIC" id="fig|1177154.3.peg.2398"/>
<dbReference type="Proteomes" id="UP000029444">
    <property type="component" value="Unassembled WGS sequence"/>
</dbReference>
<dbReference type="AlphaFoldDB" id="A0A095SI37"/>